<feature type="region of interest" description="Disordered" evidence="1">
    <location>
        <begin position="189"/>
        <end position="214"/>
    </location>
</feature>
<evidence type="ECO:0000313" key="2">
    <source>
        <dbReference type="EMBL" id="AWK86173.1"/>
    </source>
</evidence>
<accession>A0A2S2CNS2</accession>
<dbReference type="RefSeq" id="WP_109325978.1">
    <property type="nucleotide sequence ID" value="NZ_CP029353.1"/>
</dbReference>
<dbReference type="InterPro" id="IPR029063">
    <property type="entry name" value="SAM-dependent_MTases_sf"/>
</dbReference>
<dbReference type="SUPFAM" id="SSF53335">
    <property type="entry name" value="S-adenosyl-L-methionine-dependent methyltransferases"/>
    <property type="match status" value="1"/>
</dbReference>
<dbReference type="Gene3D" id="3.40.50.150">
    <property type="entry name" value="Vaccinia Virus protein VP39"/>
    <property type="match status" value="1"/>
</dbReference>
<dbReference type="GO" id="GO:0008168">
    <property type="term" value="F:methyltransferase activity"/>
    <property type="evidence" value="ECO:0007669"/>
    <property type="project" value="UniProtKB-KW"/>
</dbReference>
<keyword evidence="2" id="KW-0489">Methyltransferase</keyword>
<dbReference type="OrthoDB" id="5298787at2"/>
<dbReference type="CDD" id="cd02440">
    <property type="entry name" value="AdoMet_MTases"/>
    <property type="match status" value="1"/>
</dbReference>
<proteinExistence type="predicted"/>
<evidence type="ECO:0000256" key="1">
    <source>
        <dbReference type="SAM" id="MobiDB-lite"/>
    </source>
</evidence>
<dbReference type="AlphaFoldDB" id="A0A2S2CNS2"/>
<evidence type="ECO:0000313" key="3">
    <source>
        <dbReference type="Proteomes" id="UP000245629"/>
    </source>
</evidence>
<dbReference type="GO" id="GO:0032259">
    <property type="term" value="P:methylation"/>
    <property type="evidence" value="ECO:0007669"/>
    <property type="project" value="UniProtKB-KW"/>
</dbReference>
<keyword evidence="2" id="KW-0808">Transferase</keyword>
<name>A0A2S2CNS2_9PROT</name>
<dbReference type="Pfam" id="PF13489">
    <property type="entry name" value="Methyltransf_23"/>
    <property type="match status" value="1"/>
</dbReference>
<sequence length="214" mass="22644">MPQPASQSLHAALQPPSPWIARFAPLVAARGPVLDLACGGGRHLRLFHTLNHPVVGIDRDLRPVADLAGTPEVELLEADLEADLEAGASWPLPAERRFAGIVVTNYLHRPLFPAILEALAPGGVLLYETFAVGNARFGRPSSPDFLLRNGELLELARGRLQVVAYEHGEVASPKAAVVQRICAVKDLEPGAGLGGDPEPRPLPAAASTPVPNAE</sequence>
<dbReference type="Proteomes" id="UP000245629">
    <property type="component" value="Chromosome 2"/>
</dbReference>
<keyword evidence="3" id="KW-1185">Reference proteome</keyword>
<dbReference type="KEGG" id="azz:DEW08_07820"/>
<reference evidence="3" key="1">
    <citation type="submission" date="2018-05" db="EMBL/GenBank/DDBJ databases">
        <title>Azospirillum thermophila sp. nov., a novel isolated from hot spring.</title>
        <authorList>
            <person name="Zhao Z."/>
        </authorList>
    </citation>
    <scope>NUCLEOTIDE SEQUENCE [LARGE SCALE GENOMIC DNA]</scope>
    <source>
        <strain evidence="3">CFH 70021</strain>
    </source>
</reference>
<gene>
    <name evidence="2" type="ORF">DEW08_07820</name>
</gene>
<organism evidence="2 3">
    <name type="scientific">Azospirillum thermophilum</name>
    <dbReference type="NCBI Taxonomy" id="2202148"/>
    <lineage>
        <taxon>Bacteria</taxon>
        <taxon>Pseudomonadati</taxon>
        <taxon>Pseudomonadota</taxon>
        <taxon>Alphaproteobacteria</taxon>
        <taxon>Rhodospirillales</taxon>
        <taxon>Azospirillaceae</taxon>
        <taxon>Azospirillum</taxon>
    </lineage>
</organism>
<protein>
    <submittedName>
        <fullName evidence="2">SAM-dependent methyltransferase</fullName>
    </submittedName>
</protein>
<dbReference type="EMBL" id="CP029353">
    <property type="protein sequence ID" value="AWK86173.1"/>
    <property type="molecule type" value="Genomic_DNA"/>
</dbReference>